<evidence type="ECO:0000313" key="1">
    <source>
        <dbReference type="EMBL" id="VAX19555.1"/>
    </source>
</evidence>
<gene>
    <name evidence="1" type="ORF">MNBD_IGNAVI01-819</name>
</gene>
<reference evidence="1" key="1">
    <citation type="submission" date="2018-06" db="EMBL/GenBank/DDBJ databases">
        <authorList>
            <person name="Zhirakovskaya E."/>
        </authorList>
    </citation>
    <scope>NUCLEOTIDE SEQUENCE</scope>
</reference>
<accession>A0A3B1CL03</accession>
<dbReference type="EMBL" id="UOGD01000143">
    <property type="protein sequence ID" value="VAX19555.1"/>
    <property type="molecule type" value="Genomic_DNA"/>
</dbReference>
<name>A0A3B1CL03_9ZZZZ</name>
<sequence>MEHRLRKLNEIIAKTKILVNDLTEDECRKLSKGHSLAEVGEVLKKEFGNKLEEGQTQGRHTLIKFLRSRYNIDKKKSRELFNLLEDTGVVYYKVDIPEDALSEPIIYEPLEADVDIPEPMYALYGDWIIDS</sequence>
<organism evidence="1">
    <name type="scientific">hydrothermal vent metagenome</name>
    <dbReference type="NCBI Taxonomy" id="652676"/>
    <lineage>
        <taxon>unclassified sequences</taxon>
        <taxon>metagenomes</taxon>
        <taxon>ecological metagenomes</taxon>
    </lineage>
</organism>
<dbReference type="AlphaFoldDB" id="A0A3B1CL03"/>
<protein>
    <submittedName>
        <fullName evidence="1">Uncharacterized protein</fullName>
    </submittedName>
</protein>
<proteinExistence type="predicted"/>